<feature type="non-terminal residue" evidence="1">
    <location>
        <position position="81"/>
    </location>
</feature>
<gene>
    <name evidence="1" type="ORF">PCOR1329_LOCUS17696</name>
</gene>
<evidence type="ECO:0008006" key="3">
    <source>
        <dbReference type="Google" id="ProtNLM"/>
    </source>
</evidence>
<dbReference type="Proteomes" id="UP001189429">
    <property type="component" value="Unassembled WGS sequence"/>
</dbReference>
<name>A0ABN9R570_9DINO</name>
<keyword evidence="2" id="KW-1185">Reference proteome</keyword>
<accession>A0ABN9R570</accession>
<sequence>GYKNNAGCFMGDADTAIKFLVAFALPTHPPPPRAIEFNAAPATDTHASTIAGRGFTGASVDLSIRKYADDITISRLCHVAQ</sequence>
<feature type="non-terminal residue" evidence="1">
    <location>
        <position position="1"/>
    </location>
</feature>
<reference evidence="1" key="1">
    <citation type="submission" date="2023-10" db="EMBL/GenBank/DDBJ databases">
        <authorList>
            <person name="Chen Y."/>
            <person name="Shah S."/>
            <person name="Dougan E. K."/>
            <person name="Thang M."/>
            <person name="Chan C."/>
        </authorList>
    </citation>
    <scope>NUCLEOTIDE SEQUENCE [LARGE SCALE GENOMIC DNA]</scope>
</reference>
<dbReference type="EMBL" id="CAUYUJ010005522">
    <property type="protein sequence ID" value="CAK0813928.1"/>
    <property type="molecule type" value="Genomic_DNA"/>
</dbReference>
<proteinExistence type="predicted"/>
<comment type="caution">
    <text evidence="1">The sequence shown here is derived from an EMBL/GenBank/DDBJ whole genome shotgun (WGS) entry which is preliminary data.</text>
</comment>
<evidence type="ECO:0000313" key="1">
    <source>
        <dbReference type="EMBL" id="CAK0813928.1"/>
    </source>
</evidence>
<evidence type="ECO:0000313" key="2">
    <source>
        <dbReference type="Proteomes" id="UP001189429"/>
    </source>
</evidence>
<organism evidence="1 2">
    <name type="scientific">Prorocentrum cordatum</name>
    <dbReference type="NCBI Taxonomy" id="2364126"/>
    <lineage>
        <taxon>Eukaryota</taxon>
        <taxon>Sar</taxon>
        <taxon>Alveolata</taxon>
        <taxon>Dinophyceae</taxon>
        <taxon>Prorocentrales</taxon>
        <taxon>Prorocentraceae</taxon>
        <taxon>Prorocentrum</taxon>
    </lineage>
</organism>
<protein>
    <recommendedName>
        <fullName evidence="3">Subtilisin</fullName>
    </recommendedName>
</protein>